<proteinExistence type="predicted"/>
<dbReference type="EMBL" id="JBEPLN010000033">
    <property type="protein sequence ID" value="MET3634952.1"/>
    <property type="molecule type" value="Genomic_DNA"/>
</dbReference>
<dbReference type="InterPro" id="IPR029064">
    <property type="entry name" value="Ribosomal_eL30-like_sf"/>
</dbReference>
<dbReference type="SUPFAM" id="SSF160515">
    <property type="entry name" value="YueI-like"/>
    <property type="match status" value="1"/>
</dbReference>
<organism evidence="2 3">
    <name type="scientific">Streptococcus porcorum</name>
    <dbReference type="NCBI Taxonomy" id="701526"/>
    <lineage>
        <taxon>Bacteria</taxon>
        <taxon>Bacillati</taxon>
        <taxon>Bacillota</taxon>
        <taxon>Bacilli</taxon>
        <taxon>Lactobacillales</taxon>
        <taxon>Streptococcaceae</taxon>
        <taxon>Streptococcus</taxon>
    </lineage>
</organism>
<dbReference type="Proteomes" id="UP001549037">
    <property type="component" value="Unassembled WGS sequence"/>
</dbReference>
<evidence type="ECO:0000313" key="2">
    <source>
        <dbReference type="EMBL" id="MET3634952.1"/>
    </source>
</evidence>
<dbReference type="Gene3D" id="3.30.1330.30">
    <property type="match status" value="1"/>
</dbReference>
<name>A0ABV2JGR6_9STRE</name>
<dbReference type="InterPro" id="IPR012543">
    <property type="entry name" value="DUF1694"/>
</dbReference>
<dbReference type="RefSeq" id="WP_354369681.1">
    <property type="nucleotide sequence ID" value="NZ_JBEPLN010000033.1"/>
</dbReference>
<comment type="caution">
    <text evidence="2">The sequence shown here is derived from an EMBL/GenBank/DDBJ whole genome shotgun (WGS) entry which is preliminary data.</text>
</comment>
<reference evidence="2 3" key="1">
    <citation type="submission" date="2024-06" db="EMBL/GenBank/DDBJ databases">
        <title>Genomic Encyclopedia of Type Strains, Phase IV (KMG-IV): sequencing the most valuable type-strain genomes for metagenomic binning, comparative biology and taxonomic classification.</title>
        <authorList>
            <person name="Goeker M."/>
        </authorList>
    </citation>
    <scope>NUCLEOTIDE SEQUENCE [LARGE SCALE GENOMIC DNA]</scope>
    <source>
        <strain evidence="2 3">DSM 28302</strain>
    </source>
</reference>
<evidence type="ECO:0000313" key="3">
    <source>
        <dbReference type="Proteomes" id="UP001549037"/>
    </source>
</evidence>
<keyword evidence="3" id="KW-1185">Reference proteome</keyword>
<gene>
    <name evidence="2" type="ORF">ABID28_001613</name>
</gene>
<sequence>MSNLEDRLLNSSTGEHRLHPDEQRRYLGTYAERVALTILVEDARNEQVTQHFPSILEELNHHYQPLKVKISPTLSDRLQLVYMKTSKNLGIPSCIVEELKSQTPFGIIVFSDHPINVEKQDIHERYPELFESPIKTNDEKIPFWKKLFH</sequence>
<protein>
    <submittedName>
        <fullName evidence="2">Uncharacterized protein YueI</fullName>
    </submittedName>
</protein>
<dbReference type="PIRSF" id="PIRSF034303">
    <property type="entry name" value="DUF1694"/>
    <property type="match status" value="1"/>
</dbReference>
<dbReference type="Pfam" id="PF07997">
    <property type="entry name" value="DUF1694"/>
    <property type="match status" value="1"/>
</dbReference>
<evidence type="ECO:0000256" key="1">
    <source>
        <dbReference type="SAM" id="MobiDB-lite"/>
    </source>
</evidence>
<feature type="region of interest" description="Disordered" evidence="1">
    <location>
        <begin position="1"/>
        <end position="20"/>
    </location>
</feature>
<accession>A0ABV2JGR6</accession>